<reference evidence="4 5" key="1">
    <citation type="journal article" date="2015" name="Stand. Genomic Sci.">
        <title>High quality draft genome sequence of the moderately halophilic bacterium Pontibacillus yanchengensis Y32(T) and comparison among Pontibacillus genomes.</title>
        <authorList>
            <person name="Huang J."/>
            <person name="Qiao Z.X."/>
            <person name="Tang J.W."/>
            <person name="Wang G."/>
        </authorList>
    </citation>
    <scope>NUCLEOTIDE SEQUENCE [LARGE SCALE GENOMIC DNA]</scope>
    <source>
        <strain evidence="4 5">Y32</strain>
    </source>
</reference>
<proteinExistence type="predicted"/>
<feature type="domain" description="Glycosyltransferase 2-like" evidence="2">
    <location>
        <begin position="48"/>
        <end position="90"/>
    </location>
</feature>
<dbReference type="Proteomes" id="UP000030147">
    <property type="component" value="Unassembled WGS sequence"/>
</dbReference>
<dbReference type="OrthoDB" id="9801954at2"/>
<dbReference type="EMBL" id="AVBF01000031">
    <property type="protein sequence ID" value="KGP72372.1"/>
    <property type="molecule type" value="Genomic_DNA"/>
</dbReference>
<dbReference type="Pfam" id="PF02709">
    <property type="entry name" value="Glyco_transf_7C"/>
    <property type="match status" value="1"/>
</dbReference>
<evidence type="ECO:0008006" key="6">
    <source>
        <dbReference type="Google" id="ProtNLM"/>
    </source>
</evidence>
<evidence type="ECO:0000259" key="2">
    <source>
        <dbReference type="Pfam" id="PF00535"/>
    </source>
</evidence>
<dbReference type="InterPro" id="IPR027791">
    <property type="entry name" value="Galactosyl_T_C"/>
</dbReference>
<dbReference type="eggNOG" id="COG1215">
    <property type="taxonomic scope" value="Bacteria"/>
</dbReference>
<evidence type="ECO:0000256" key="1">
    <source>
        <dbReference type="ARBA" id="ARBA00022679"/>
    </source>
</evidence>
<dbReference type="InterPro" id="IPR029044">
    <property type="entry name" value="Nucleotide-diphossugar_trans"/>
</dbReference>
<accession>A0A0A2T9B5</accession>
<dbReference type="RefSeq" id="WP_036820100.1">
    <property type="nucleotide sequence ID" value="NZ_AVBF01000031.1"/>
</dbReference>
<dbReference type="Gene3D" id="3.90.550.10">
    <property type="entry name" value="Spore Coat Polysaccharide Biosynthesis Protein SpsA, Chain A"/>
    <property type="match status" value="1"/>
</dbReference>
<dbReference type="AlphaFoldDB" id="A0A0A2T9B5"/>
<feature type="domain" description="Galactosyltransferase C-terminal" evidence="3">
    <location>
        <begin position="135"/>
        <end position="184"/>
    </location>
</feature>
<evidence type="ECO:0000313" key="5">
    <source>
        <dbReference type="Proteomes" id="UP000030147"/>
    </source>
</evidence>
<name>A0A0A2T9B5_9BACI</name>
<protein>
    <recommendedName>
        <fullName evidence="6">Galactosyltransferase C-terminal domain-containing protein</fullName>
    </recommendedName>
</protein>
<dbReference type="Pfam" id="PF00535">
    <property type="entry name" value="Glycos_transf_2"/>
    <property type="match status" value="1"/>
</dbReference>
<evidence type="ECO:0000313" key="4">
    <source>
        <dbReference type="EMBL" id="KGP72372.1"/>
    </source>
</evidence>
<dbReference type="InterPro" id="IPR001173">
    <property type="entry name" value="Glyco_trans_2-like"/>
</dbReference>
<keyword evidence="5" id="KW-1185">Reference proteome</keyword>
<dbReference type="STRING" id="1385514.N782_11960"/>
<organism evidence="4 5">
    <name type="scientific">Pontibacillus yanchengensis Y32</name>
    <dbReference type="NCBI Taxonomy" id="1385514"/>
    <lineage>
        <taxon>Bacteria</taxon>
        <taxon>Bacillati</taxon>
        <taxon>Bacillota</taxon>
        <taxon>Bacilli</taxon>
        <taxon>Bacillales</taxon>
        <taxon>Bacillaceae</taxon>
        <taxon>Pontibacillus</taxon>
    </lineage>
</organism>
<dbReference type="SUPFAM" id="SSF53448">
    <property type="entry name" value="Nucleotide-diphospho-sugar transferases"/>
    <property type="match status" value="1"/>
</dbReference>
<keyword evidence="1" id="KW-0808">Transferase</keyword>
<comment type="caution">
    <text evidence="4">The sequence shown here is derived from an EMBL/GenBank/DDBJ whole genome shotgun (WGS) entry which is preliminary data.</text>
</comment>
<gene>
    <name evidence="4" type="ORF">N782_11960</name>
</gene>
<dbReference type="GO" id="GO:0016740">
    <property type="term" value="F:transferase activity"/>
    <property type="evidence" value="ECO:0007669"/>
    <property type="project" value="UniProtKB-KW"/>
</dbReference>
<evidence type="ECO:0000259" key="3">
    <source>
        <dbReference type="Pfam" id="PF02709"/>
    </source>
</evidence>
<sequence length="231" mass="26011">MSKTSILIPFQSSDPNRKKAFKWLLTYYKKMLPEAEICIGTLHQSTPCKAKAVNQAAKKASGDIFVIIDADILCSPTHIQQSIQLLKHYPWVIPYKKVLDINKQSTSSLLETKPTWPLSLSVKTSPRFSSSILPAGGINILSKKCFYKVGGFDERFIGWGGEDDAFACAMDTLCGKHKRLNNSIYHLWHPTQRATGNSHYNENVLLARKYCKASGDIQEMKKIIKHSTNSY</sequence>